<dbReference type="InterPro" id="IPR050090">
    <property type="entry name" value="Tyrosine_recombinase_XerCD"/>
</dbReference>
<evidence type="ECO:0000256" key="7">
    <source>
        <dbReference type="ARBA" id="ARBA00023172"/>
    </source>
</evidence>
<dbReference type="SUPFAM" id="SSF56349">
    <property type="entry name" value="DNA breaking-rejoining enzymes"/>
    <property type="match status" value="1"/>
</dbReference>
<feature type="compositionally biased region" description="Gly residues" evidence="10">
    <location>
        <begin position="198"/>
        <end position="209"/>
    </location>
</feature>
<feature type="domain" description="Tyr recombinase" evidence="11">
    <location>
        <begin position="95"/>
        <end position="299"/>
    </location>
</feature>
<accession>A0A9X1Y6J7</accession>
<dbReference type="InterPro" id="IPR023009">
    <property type="entry name" value="Tyrosine_recombinase_XerC/XerD"/>
</dbReference>
<dbReference type="PANTHER" id="PTHR30349">
    <property type="entry name" value="PHAGE INTEGRASE-RELATED"/>
    <property type="match status" value="1"/>
</dbReference>
<feature type="active site" evidence="9">
    <location>
        <position position="136"/>
    </location>
</feature>
<sequence length="319" mass="33604">MLAAERGAARNTRAAYASDLADFAAFAGRRGEGPARAGAATLSAYLQSLTALGMAERTVARRLSTLRQFHRFLVAEGLRADDPTALLEGPRPRPALPRTLSEAEITALLAGAARLPGRRGPLAVAAVELLYCSGLRASELITLRTDALRSDTPLVAVRGKGGRERLVPISSKAREAVAAALRARAGASPAAGRDDGPDGGPNGGPGGGRTARWLFPTARGQAGHLTRQGLFVLLKAAALEAGLDPDRVSPHVLRHAFASHLLERGADLRTLQILLGHADIATTQIYTHVLEERLRRLVEEHHPLALEAAGPRPAAPARD</sequence>
<evidence type="ECO:0000313" key="13">
    <source>
        <dbReference type="EMBL" id="MCK8784087.1"/>
    </source>
</evidence>
<evidence type="ECO:0000256" key="2">
    <source>
        <dbReference type="ARBA" id="ARBA00022490"/>
    </source>
</evidence>
<dbReference type="Gene3D" id="1.10.443.10">
    <property type="entry name" value="Intergrase catalytic core"/>
    <property type="match status" value="1"/>
</dbReference>
<dbReference type="InterPro" id="IPR004107">
    <property type="entry name" value="Integrase_SAM-like_N"/>
</dbReference>
<evidence type="ECO:0000259" key="11">
    <source>
        <dbReference type="PROSITE" id="PS51898"/>
    </source>
</evidence>
<comment type="caution">
    <text evidence="13">The sequence shown here is derived from an EMBL/GenBank/DDBJ whole genome shotgun (WGS) entry which is preliminary data.</text>
</comment>
<evidence type="ECO:0000256" key="8">
    <source>
        <dbReference type="ARBA" id="ARBA00023306"/>
    </source>
</evidence>
<evidence type="ECO:0000256" key="10">
    <source>
        <dbReference type="SAM" id="MobiDB-lite"/>
    </source>
</evidence>
<dbReference type="Gene3D" id="1.10.150.130">
    <property type="match status" value="1"/>
</dbReference>
<evidence type="ECO:0000256" key="5">
    <source>
        <dbReference type="ARBA" id="ARBA00022908"/>
    </source>
</evidence>
<dbReference type="InterPro" id="IPR011010">
    <property type="entry name" value="DNA_brk_join_enz"/>
</dbReference>
<protein>
    <recommendedName>
        <fullName evidence="9">Tyrosine recombinase XerC</fullName>
    </recommendedName>
</protein>
<organism evidence="13 14">
    <name type="scientific">Roseomonas acroporae</name>
    <dbReference type="NCBI Taxonomy" id="2937791"/>
    <lineage>
        <taxon>Bacteria</taxon>
        <taxon>Pseudomonadati</taxon>
        <taxon>Pseudomonadota</taxon>
        <taxon>Alphaproteobacteria</taxon>
        <taxon>Acetobacterales</taxon>
        <taxon>Roseomonadaceae</taxon>
        <taxon>Roseomonas</taxon>
    </lineage>
</organism>
<dbReference type="PROSITE" id="PS51900">
    <property type="entry name" value="CB"/>
    <property type="match status" value="1"/>
</dbReference>
<dbReference type="AlphaFoldDB" id="A0A9X1Y6J7"/>
<reference evidence="13" key="1">
    <citation type="submission" date="2022-04" db="EMBL/GenBank/DDBJ databases">
        <title>Roseomonas acroporae sp. nov., isolated from coral Acropora digitifera.</title>
        <authorList>
            <person name="Sun H."/>
        </authorList>
    </citation>
    <scope>NUCLEOTIDE SEQUENCE</scope>
    <source>
        <strain evidence="13">NAR14</strain>
    </source>
</reference>
<dbReference type="InterPro" id="IPR013762">
    <property type="entry name" value="Integrase-like_cat_sf"/>
</dbReference>
<dbReference type="InterPro" id="IPR010998">
    <property type="entry name" value="Integrase_recombinase_N"/>
</dbReference>
<feature type="active site" evidence="9">
    <location>
        <position position="251"/>
    </location>
</feature>
<dbReference type="GO" id="GO:0051301">
    <property type="term" value="P:cell division"/>
    <property type="evidence" value="ECO:0007669"/>
    <property type="project" value="UniProtKB-KW"/>
</dbReference>
<dbReference type="GO" id="GO:0005737">
    <property type="term" value="C:cytoplasm"/>
    <property type="evidence" value="ECO:0007669"/>
    <property type="project" value="UniProtKB-SubCell"/>
</dbReference>
<proteinExistence type="inferred from homology"/>
<feature type="active site" evidence="9">
    <location>
        <position position="277"/>
    </location>
</feature>
<keyword evidence="6 9" id="KW-0238">DNA-binding</keyword>
<feature type="region of interest" description="Disordered" evidence="10">
    <location>
        <begin position="186"/>
        <end position="212"/>
    </location>
</feature>
<comment type="function">
    <text evidence="9">Site-specific tyrosine recombinase, which acts by catalyzing the cutting and rejoining of the recombining DNA molecules. The XerC-XerD complex is essential to convert dimers of the bacterial chromosome into monomers to permit their segregation at cell division. It also contributes to the segregational stability of plasmids.</text>
</comment>
<dbReference type="Pfam" id="PF02899">
    <property type="entry name" value="Phage_int_SAM_1"/>
    <property type="match status" value="1"/>
</dbReference>
<keyword evidence="14" id="KW-1185">Reference proteome</keyword>
<evidence type="ECO:0000256" key="6">
    <source>
        <dbReference type="ARBA" id="ARBA00023125"/>
    </source>
</evidence>
<comment type="subunit">
    <text evidence="9">Forms a cyclic heterotetrameric complex composed of two molecules of XerC and two molecules of XerD.</text>
</comment>
<evidence type="ECO:0000256" key="9">
    <source>
        <dbReference type="HAMAP-Rule" id="MF_01808"/>
    </source>
</evidence>
<dbReference type="Pfam" id="PF00589">
    <property type="entry name" value="Phage_integrase"/>
    <property type="match status" value="1"/>
</dbReference>
<dbReference type="NCBIfam" id="NF001399">
    <property type="entry name" value="PRK00283.1"/>
    <property type="match status" value="1"/>
</dbReference>
<evidence type="ECO:0000256" key="3">
    <source>
        <dbReference type="ARBA" id="ARBA00022618"/>
    </source>
</evidence>
<dbReference type="InterPro" id="IPR044068">
    <property type="entry name" value="CB"/>
</dbReference>
<dbReference type="GO" id="GO:0009037">
    <property type="term" value="F:tyrosine-based site-specific recombinase activity"/>
    <property type="evidence" value="ECO:0007669"/>
    <property type="project" value="UniProtKB-UniRule"/>
</dbReference>
<evidence type="ECO:0000313" key="14">
    <source>
        <dbReference type="Proteomes" id="UP001139516"/>
    </source>
</evidence>
<keyword evidence="7 9" id="KW-0233">DNA recombination</keyword>
<feature type="active site" description="O-(3'-phospho-DNA)-tyrosine intermediate" evidence="9">
    <location>
        <position position="286"/>
    </location>
</feature>
<dbReference type="InterPro" id="IPR002104">
    <property type="entry name" value="Integrase_catalytic"/>
</dbReference>
<evidence type="ECO:0000256" key="4">
    <source>
        <dbReference type="ARBA" id="ARBA00022829"/>
    </source>
</evidence>
<keyword evidence="8 9" id="KW-0131">Cell cycle</keyword>
<dbReference type="HAMAP" id="MF_01808">
    <property type="entry name" value="Recomb_XerC_XerD"/>
    <property type="match status" value="1"/>
</dbReference>
<keyword evidence="5 9" id="KW-0229">DNA integration</keyword>
<feature type="active site" evidence="9">
    <location>
        <position position="160"/>
    </location>
</feature>
<dbReference type="GO" id="GO:0006313">
    <property type="term" value="P:DNA transposition"/>
    <property type="evidence" value="ECO:0007669"/>
    <property type="project" value="UniProtKB-UniRule"/>
</dbReference>
<dbReference type="PANTHER" id="PTHR30349:SF90">
    <property type="entry name" value="TYROSINE RECOMBINASE XERD"/>
    <property type="match status" value="1"/>
</dbReference>
<dbReference type="PROSITE" id="PS51898">
    <property type="entry name" value="TYR_RECOMBINASE"/>
    <property type="match status" value="1"/>
</dbReference>
<dbReference type="GO" id="GO:0003677">
    <property type="term" value="F:DNA binding"/>
    <property type="evidence" value="ECO:0007669"/>
    <property type="project" value="UniProtKB-UniRule"/>
</dbReference>
<comment type="subcellular location">
    <subcellularLocation>
        <location evidence="1 9">Cytoplasm</location>
    </subcellularLocation>
</comment>
<keyword evidence="3 9" id="KW-0132">Cell division</keyword>
<dbReference type="GO" id="GO:0007059">
    <property type="term" value="P:chromosome segregation"/>
    <property type="evidence" value="ECO:0007669"/>
    <property type="project" value="UniProtKB-UniRule"/>
</dbReference>
<feature type="domain" description="Core-binding (CB)" evidence="12">
    <location>
        <begin position="1"/>
        <end position="74"/>
    </location>
</feature>
<dbReference type="EMBL" id="JALPRX010000023">
    <property type="protein sequence ID" value="MCK8784087.1"/>
    <property type="molecule type" value="Genomic_DNA"/>
</dbReference>
<keyword evidence="2 9" id="KW-0963">Cytoplasm</keyword>
<comment type="similarity">
    <text evidence="9">Belongs to the 'phage' integrase family. XerC subfamily.</text>
</comment>
<feature type="active site" evidence="9">
    <location>
        <position position="254"/>
    </location>
</feature>
<dbReference type="Proteomes" id="UP001139516">
    <property type="component" value="Unassembled WGS sequence"/>
</dbReference>
<evidence type="ECO:0000259" key="12">
    <source>
        <dbReference type="PROSITE" id="PS51900"/>
    </source>
</evidence>
<evidence type="ECO:0000256" key="1">
    <source>
        <dbReference type="ARBA" id="ARBA00004496"/>
    </source>
</evidence>
<keyword evidence="4 9" id="KW-0159">Chromosome partition</keyword>
<name>A0A9X1Y6J7_9PROT</name>
<gene>
    <name evidence="9" type="primary">xerC</name>
    <name evidence="13" type="ORF">M0638_06805</name>
</gene>